<evidence type="ECO:0000259" key="1">
    <source>
        <dbReference type="Pfam" id="PF01636"/>
    </source>
</evidence>
<sequence length="395" mass="42192">MGRTVTLVLVDDAGVPLGALPPFKVQTPWWQEVGDVVAGARLRYGVDVDVLRLVDAEQAAPPGGPVTYAAQLRSGRPDRLLPVPMPMGVHPARAAYAHPNGPRASVDWAAGQLAGLGRPDVTAVQLRTWNLSAIWRLDARGRPVAWLKQVPPFYEHEAAVLRAVADAQPGIVPRVLASGEHGRILLADVEGTDRYGADAGECAAIAADWHPVQVALADRVDKLLAHGVPDRRDPVARIRQVAATRRIDVPGLAELVDGLDRRLGKVAECGLPDTLVHGDLHPGNVRSGGQRRVLLDWGDAGVTNPAYDVIRLTEGLAPAGAEEVVHGWALRWRADAPGSVPERAVDLLRPVAQLRAAVTYADFLGAIEPSERPYHAGDVLRCLQAAVTAARAVRP</sequence>
<dbReference type="Pfam" id="PF01636">
    <property type="entry name" value="APH"/>
    <property type="match status" value="1"/>
</dbReference>
<proteinExistence type="predicted"/>
<dbReference type="AlphaFoldDB" id="A0A8J3YB01"/>
<dbReference type="Gene3D" id="3.90.1200.10">
    <property type="match status" value="1"/>
</dbReference>
<reference evidence="2" key="1">
    <citation type="submission" date="2021-01" db="EMBL/GenBank/DDBJ databases">
        <title>Whole genome shotgun sequence of Spirilliplanes yamanashiensis NBRC 15828.</title>
        <authorList>
            <person name="Komaki H."/>
            <person name="Tamura T."/>
        </authorList>
    </citation>
    <scope>NUCLEOTIDE SEQUENCE</scope>
    <source>
        <strain evidence="2">NBRC 15828</strain>
    </source>
</reference>
<protein>
    <recommendedName>
        <fullName evidence="1">Aminoglycoside phosphotransferase domain-containing protein</fullName>
    </recommendedName>
</protein>
<name>A0A8J3YB01_9ACTN</name>
<dbReference type="InterPro" id="IPR002575">
    <property type="entry name" value="Aminoglycoside_PTrfase"/>
</dbReference>
<comment type="caution">
    <text evidence="2">The sequence shown here is derived from an EMBL/GenBank/DDBJ whole genome shotgun (WGS) entry which is preliminary data.</text>
</comment>
<accession>A0A8J3YB01</accession>
<dbReference type="RefSeq" id="WP_203940421.1">
    <property type="nucleotide sequence ID" value="NZ_BAAAGJ010000011.1"/>
</dbReference>
<dbReference type="SUPFAM" id="SSF56112">
    <property type="entry name" value="Protein kinase-like (PK-like)"/>
    <property type="match status" value="1"/>
</dbReference>
<evidence type="ECO:0000313" key="2">
    <source>
        <dbReference type="EMBL" id="GIJ05208.1"/>
    </source>
</evidence>
<dbReference type="EMBL" id="BOOY01000032">
    <property type="protein sequence ID" value="GIJ05208.1"/>
    <property type="molecule type" value="Genomic_DNA"/>
</dbReference>
<feature type="domain" description="Aminoglycoside phosphotransferase" evidence="1">
    <location>
        <begin position="154"/>
        <end position="329"/>
    </location>
</feature>
<organism evidence="2 3">
    <name type="scientific">Spirilliplanes yamanashiensis</name>
    <dbReference type="NCBI Taxonomy" id="42233"/>
    <lineage>
        <taxon>Bacteria</taxon>
        <taxon>Bacillati</taxon>
        <taxon>Actinomycetota</taxon>
        <taxon>Actinomycetes</taxon>
        <taxon>Micromonosporales</taxon>
        <taxon>Micromonosporaceae</taxon>
        <taxon>Spirilliplanes</taxon>
    </lineage>
</organism>
<dbReference type="InterPro" id="IPR011009">
    <property type="entry name" value="Kinase-like_dom_sf"/>
</dbReference>
<keyword evidence="3" id="KW-1185">Reference proteome</keyword>
<dbReference type="Proteomes" id="UP000652013">
    <property type="component" value="Unassembled WGS sequence"/>
</dbReference>
<gene>
    <name evidence="2" type="ORF">Sya03_45600</name>
</gene>
<evidence type="ECO:0000313" key="3">
    <source>
        <dbReference type="Proteomes" id="UP000652013"/>
    </source>
</evidence>